<feature type="signal peptide" evidence="17">
    <location>
        <begin position="1"/>
        <end position="20"/>
    </location>
</feature>
<keyword evidence="15" id="KW-0325">Glycoprotein</keyword>
<protein>
    <recommendedName>
        <fullName evidence="2">receptor protein-tyrosine kinase</fullName>
        <ecNumber evidence="2">2.7.10.1</ecNumber>
    </recommendedName>
</protein>
<evidence type="ECO:0000256" key="17">
    <source>
        <dbReference type="SAM" id="SignalP"/>
    </source>
</evidence>
<evidence type="ECO:0000259" key="18">
    <source>
        <dbReference type="Pfam" id="PF12810"/>
    </source>
</evidence>
<evidence type="ECO:0000256" key="9">
    <source>
        <dbReference type="ARBA" id="ARBA00022840"/>
    </source>
</evidence>
<dbReference type="GO" id="GO:0004714">
    <property type="term" value="F:transmembrane receptor protein tyrosine kinase activity"/>
    <property type="evidence" value="ECO:0007669"/>
    <property type="project" value="UniProtKB-EC"/>
</dbReference>
<keyword evidence="13" id="KW-1015">Disulfide bond</keyword>
<keyword evidence="3" id="KW-1003">Cell membrane</keyword>
<evidence type="ECO:0000256" key="12">
    <source>
        <dbReference type="ARBA" id="ARBA00023137"/>
    </source>
</evidence>
<feature type="region of interest" description="Disordered" evidence="16">
    <location>
        <begin position="141"/>
        <end position="160"/>
    </location>
</feature>
<evidence type="ECO:0000256" key="5">
    <source>
        <dbReference type="ARBA" id="ARBA00022692"/>
    </source>
</evidence>
<evidence type="ECO:0000256" key="16">
    <source>
        <dbReference type="SAM" id="MobiDB-lite"/>
    </source>
</evidence>
<evidence type="ECO:0000313" key="20">
    <source>
        <dbReference type="Proteomes" id="UP000218689"/>
    </source>
</evidence>
<proteinExistence type="predicted"/>
<evidence type="ECO:0000256" key="3">
    <source>
        <dbReference type="ARBA" id="ARBA00022475"/>
    </source>
</evidence>
<comment type="caution">
    <text evidence="19">The sequence shown here is derived from an EMBL/GenBank/DDBJ whole genome shotgun (WGS) entry which is preliminary data.</text>
</comment>
<feature type="compositionally biased region" description="Polar residues" evidence="16">
    <location>
        <begin position="225"/>
        <end position="236"/>
    </location>
</feature>
<accession>A0A224X2G9</accession>
<evidence type="ECO:0000256" key="1">
    <source>
        <dbReference type="ARBA" id="ARBA00004251"/>
    </source>
</evidence>
<evidence type="ECO:0000256" key="2">
    <source>
        <dbReference type="ARBA" id="ARBA00011902"/>
    </source>
</evidence>
<feature type="chain" id="PRO_5038368019" description="receptor protein-tyrosine kinase" evidence="17">
    <location>
        <begin position="21"/>
        <end position="340"/>
    </location>
</feature>
<dbReference type="Pfam" id="PF12810">
    <property type="entry name" value="ALK_LTK_GRD"/>
    <property type="match status" value="1"/>
</dbReference>
<keyword evidence="5" id="KW-0812">Transmembrane</keyword>
<reference evidence="20" key="1">
    <citation type="submission" date="2017-08" db="EMBL/GenBank/DDBJ databases">
        <title>Draft genome sequence of Lactococcus sp. strain Rs-Y01, isolated from the gut of the lower termite Reticulitermes speratus.</title>
        <authorList>
            <person name="Ohkuma M."/>
            <person name="Yuki M."/>
        </authorList>
    </citation>
    <scope>NUCLEOTIDE SEQUENCE [LARGE SCALE GENOMIC DNA]</scope>
    <source>
        <strain evidence="20">Rs-Y01</strain>
    </source>
</reference>
<dbReference type="GO" id="GO:0005524">
    <property type="term" value="F:ATP binding"/>
    <property type="evidence" value="ECO:0007669"/>
    <property type="project" value="UniProtKB-KW"/>
</dbReference>
<dbReference type="EC" id="2.7.10.1" evidence="2"/>
<keyword evidence="4" id="KW-0808">Transferase</keyword>
<evidence type="ECO:0000256" key="6">
    <source>
        <dbReference type="ARBA" id="ARBA00022729"/>
    </source>
</evidence>
<evidence type="ECO:0000256" key="8">
    <source>
        <dbReference type="ARBA" id="ARBA00022777"/>
    </source>
</evidence>
<gene>
    <name evidence="19" type="ORF">RsY01_1958</name>
</gene>
<keyword evidence="9" id="KW-0067">ATP-binding</keyword>
<keyword evidence="8" id="KW-0418">Kinase</keyword>
<keyword evidence="20" id="KW-1185">Reference proteome</keyword>
<evidence type="ECO:0000256" key="13">
    <source>
        <dbReference type="ARBA" id="ARBA00023157"/>
    </source>
</evidence>
<evidence type="ECO:0000256" key="11">
    <source>
        <dbReference type="ARBA" id="ARBA00023136"/>
    </source>
</evidence>
<dbReference type="GO" id="GO:0005886">
    <property type="term" value="C:plasma membrane"/>
    <property type="evidence" value="ECO:0007669"/>
    <property type="project" value="UniProtKB-SubCell"/>
</dbReference>
<evidence type="ECO:0000256" key="10">
    <source>
        <dbReference type="ARBA" id="ARBA00022989"/>
    </source>
</evidence>
<dbReference type="EMBL" id="BEDT01000006">
    <property type="protein sequence ID" value="GAX48337.1"/>
    <property type="molecule type" value="Genomic_DNA"/>
</dbReference>
<keyword evidence="11" id="KW-0472">Membrane</keyword>
<evidence type="ECO:0000313" key="19">
    <source>
        <dbReference type="EMBL" id="GAX48337.1"/>
    </source>
</evidence>
<organism evidence="19 20">
    <name type="scientific">Pseudolactococcus reticulitermitis</name>
    <dbReference type="NCBI Taxonomy" id="2025039"/>
    <lineage>
        <taxon>Bacteria</taxon>
        <taxon>Bacillati</taxon>
        <taxon>Bacillota</taxon>
        <taxon>Bacilli</taxon>
        <taxon>Lactobacillales</taxon>
        <taxon>Streptococcaceae</taxon>
        <taxon>Pseudolactococcus</taxon>
    </lineage>
</organism>
<name>A0A224X2G9_9LACT</name>
<evidence type="ECO:0000256" key="4">
    <source>
        <dbReference type="ARBA" id="ARBA00022679"/>
    </source>
</evidence>
<feature type="domain" description="ALK/LTK-like glycine-rich" evidence="18">
    <location>
        <begin position="66"/>
        <end position="291"/>
    </location>
</feature>
<keyword evidence="14" id="KW-0675">Receptor</keyword>
<dbReference type="InterPro" id="IPR055163">
    <property type="entry name" value="ALK/LTK-like_GRD"/>
</dbReference>
<sequence>MKTKTKVALTLGLLSLLALGGLTQSKYVRNATIEMDVTNEADVAMREGVNPDVKNTASQGSYTVKKTGYYAIQLKGGDGGTNNGGTGGKGGVVEEVYYLEKGQTVWYSLGGRGGYYQANSDNRTSGASDYSAGGTGGDSGLIGSNASSRQGGGGGGASIVRLGSSTGTDIMIAGGGGGGAGGGQQYGAVAAAQTPRQGGIGGAGVGSDNTGLDREVAGTDGLGNRNGTNKNGQSGTAFPADYHAGGGGGGGKTSGIGGAKGTSGGNYGSGSGGSSWLAGSLNGKYALNLTDHWKDIIGRPAGFALTTGRGGSQQQGGQIRIAFLWTDTEADHQAIENIYK</sequence>
<keyword evidence="7" id="KW-0547">Nucleotide-binding</keyword>
<keyword evidence="10" id="KW-1133">Transmembrane helix</keyword>
<evidence type="ECO:0000256" key="7">
    <source>
        <dbReference type="ARBA" id="ARBA00022741"/>
    </source>
</evidence>
<comment type="subcellular location">
    <subcellularLocation>
        <location evidence="1">Cell membrane</location>
        <topology evidence="1">Single-pass type I membrane protein</topology>
    </subcellularLocation>
</comment>
<dbReference type="RefSeq" id="WP_094785359.1">
    <property type="nucleotide sequence ID" value="NZ_BEDT01000006.1"/>
</dbReference>
<dbReference type="OrthoDB" id="10011245at2"/>
<evidence type="ECO:0000256" key="15">
    <source>
        <dbReference type="ARBA" id="ARBA00023180"/>
    </source>
</evidence>
<keyword evidence="12" id="KW-0829">Tyrosine-protein kinase</keyword>
<feature type="region of interest" description="Disordered" evidence="16">
    <location>
        <begin position="218"/>
        <end position="252"/>
    </location>
</feature>
<dbReference type="AlphaFoldDB" id="A0A224X2G9"/>
<keyword evidence="6 17" id="KW-0732">Signal</keyword>
<dbReference type="Proteomes" id="UP000218689">
    <property type="component" value="Unassembled WGS sequence"/>
</dbReference>
<evidence type="ECO:0000256" key="14">
    <source>
        <dbReference type="ARBA" id="ARBA00023170"/>
    </source>
</evidence>